<dbReference type="AlphaFoldDB" id="A0A9P9EPF7"/>
<feature type="chain" id="PRO_5040146646" description="Secreted protein" evidence="1">
    <location>
        <begin position="26"/>
        <end position="81"/>
    </location>
</feature>
<feature type="signal peptide" evidence="1">
    <location>
        <begin position="1"/>
        <end position="25"/>
    </location>
</feature>
<evidence type="ECO:0008006" key="4">
    <source>
        <dbReference type="Google" id="ProtNLM"/>
    </source>
</evidence>
<gene>
    <name evidence="2" type="ORF">B0J13DRAFT_556397</name>
</gene>
<sequence>MQLSLRHEPFLHVVLPSWLLSLCNAIVPLEPYHQTSPYQVLTSPACPNLPRLLPPTCLRRYILEVGVTSGVIGFRNVALHV</sequence>
<evidence type="ECO:0000313" key="3">
    <source>
        <dbReference type="Proteomes" id="UP000717696"/>
    </source>
</evidence>
<name>A0A9P9EPF7_9HYPO</name>
<accession>A0A9P9EPF7</accession>
<dbReference type="EMBL" id="JAGMUU010000012">
    <property type="protein sequence ID" value="KAH7141217.1"/>
    <property type="molecule type" value="Genomic_DNA"/>
</dbReference>
<protein>
    <recommendedName>
        <fullName evidence="4">Secreted protein</fullName>
    </recommendedName>
</protein>
<proteinExistence type="predicted"/>
<dbReference type="Proteomes" id="UP000717696">
    <property type="component" value="Unassembled WGS sequence"/>
</dbReference>
<organism evidence="2 3">
    <name type="scientific">Dactylonectria estremocensis</name>
    <dbReference type="NCBI Taxonomy" id="1079267"/>
    <lineage>
        <taxon>Eukaryota</taxon>
        <taxon>Fungi</taxon>
        <taxon>Dikarya</taxon>
        <taxon>Ascomycota</taxon>
        <taxon>Pezizomycotina</taxon>
        <taxon>Sordariomycetes</taxon>
        <taxon>Hypocreomycetidae</taxon>
        <taxon>Hypocreales</taxon>
        <taxon>Nectriaceae</taxon>
        <taxon>Dactylonectria</taxon>
    </lineage>
</organism>
<evidence type="ECO:0000313" key="2">
    <source>
        <dbReference type="EMBL" id="KAH7141217.1"/>
    </source>
</evidence>
<keyword evidence="1" id="KW-0732">Signal</keyword>
<evidence type="ECO:0000256" key="1">
    <source>
        <dbReference type="SAM" id="SignalP"/>
    </source>
</evidence>
<keyword evidence="3" id="KW-1185">Reference proteome</keyword>
<reference evidence="2" key="1">
    <citation type="journal article" date="2021" name="Nat. Commun.">
        <title>Genetic determinants of endophytism in the Arabidopsis root mycobiome.</title>
        <authorList>
            <person name="Mesny F."/>
            <person name="Miyauchi S."/>
            <person name="Thiergart T."/>
            <person name="Pickel B."/>
            <person name="Atanasova L."/>
            <person name="Karlsson M."/>
            <person name="Huettel B."/>
            <person name="Barry K.W."/>
            <person name="Haridas S."/>
            <person name="Chen C."/>
            <person name="Bauer D."/>
            <person name="Andreopoulos W."/>
            <person name="Pangilinan J."/>
            <person name="LaButti K."/>
            <person name="Riley R."/>
            <person name="Lipzen A."/>
            <person name="Clum A."/>
            <person name="Drula E."/>
            <person name="Henrissat B."/>
            <person name="Kohler A."/>
            <person name="Grigoriev I.V."/>
            <person name="Martin F.M."/>
            <person name="Hacquard S."/>
        </authorList>
    </citation>
    <scope>NUCLEOTIDE SEQUENCE</scope>
    <source>
        <strain evidence="2">MPI-CAGE-AT-0021</strain>
    </source>
</reference>
<comment type="caution">
    <text evidence="2">The sequence shown here is derived from an EMBL/GenBank/DDBJ whole genome shotgun (WGS) entry which is preliminary data.</text>
</comment>